<feature type="domain" description="ABC transporter" evidence="4">
    <location>
        <begin position="321"/>
        <end position="539"/>
    </location>
</feature>
<comment type="caution">
    <text evidence="5">The sequence shown here is derived from an EMBL/GenBank/DDBJ whole genome shotgun (WGS) entry which is preliminary data.</text>
</comment>
<feature type="coiled-coil region" evidence="3">
    <location>
        <begin position="567"/>
        <end position="601"/>
    </location>
</feature>
<dbReference type="CDD" id="cd03221">
    <property type="entry name" value="ABCF_EF-3"/>
    <property type="match status" value="2"/>
</dbReference>
<evidence type="ECO:0000313" key="6">
    <source>
        <dbReference type="Proteomes" id="UP000676386"/>
    </source>
</evidence>
<protein>
    <submittedName>
        <fullName evidence="5">ABC-F family ATP-binding cassette domain-containing protein</fullName>
    </submittedName>
</protein>
<dbReference type="InterPro" id="IPR027417">
    <property type="entry name" value="P-loop_NTPase"/>
</dbReference>
<dbReference type="GO" id="GO:0005524">
    <property type="term" value="F:ATP binding"/>
    <property type="evidence" value="ECO:0007669"/>
    <property type="project" value="UniProtKB-KW"/>
</dbReference>
<proteinExistence type="predicted"/>
<dbReference type="Proteomes" id="UP000676386">
    <property type="component" value="Unassembled WGS sequence"/>
</dbReference>
<dbReference type="EMBL" id="JAGTXB010000006">
    <property type="protein sequence ID" value="MBS0028561.1"/>
    <property type="molecule type" value="Genomic_DNA"/>
</dbReference>
<dbReference type="PROSITE" id="PS50893">
    <property type="entry name" value="ABC_TRANSPORTER_2"/>
    <property type="match status" value="2"/>
</dbReference>
<evidence type="ECO:0000256" key="2">
    <source>
        <dbReference type="ARBA" id="ARBA00022840"/>
    </source>
</evidence>
<dbReference type="Pfam" id="PF16326">
    <property type="entry name" value="ABC_tran_CTD"/>
    <property type="match status" value="1"/>
</dbReference>
<evidence type="ECO:0000256" key="3">
    <source>
        <dbReference type="SAM" id="Coils"/>
    </source>
</evidence>
<keyword evidence="3" id="KW-0175">Coiled coil</keyword>
<keyword evidence="6" id="KW-1185">Reference proteome</keyword>
<dbReference type="SMART" id="SM00382">
    <property type="entry name" value="AAA"/>
    <property type="match status" value="2"/>
</dbReference>
<dbReference type="PANTHER" id="PTHR42855">
    <property type="entry name" value="ABC TRANSPORTER ATP-BINDING SUBUNIT"/>
    <property type="match status" value="1"/>
</dbReference>
<dbReference type="InterPro" id="IPR032524">
    <property type="entry name" value="ABC_tran_C"/>
</dbReference>
<dbReference type="Gene3D" id="1.10.287.380">
    <property type="entry name" value="Valyl-tRNA synthetase, C-terminal domain"/>
    <property type="match status" value="1"/>
</dbReference>
<keyword evidence="2 5" id="KW-0067">ATP-binding</keyword>
<dbReference type="RefSeq" id="WP_211973663.1">
    <property type="nucleotide sequence ID" value="NZ_CBFHAM010000039.1"/>
</dbReference>
<reference evidence="5 6" key="1">
    <citation type="submission" date="2021-04" db="EMBL/GenBank/DDBJ databases">
        <title>Chitinophaga sp. nov., isolated from the rhizosphere soil.</title>
        <authorList>
            <person name="He S."/>
        </authorList>
    </citation>
    <scope>NUCLEOTIDE SEQUENCE [LARGE SCALE GENOMIC DNA]</scope>
    <source>
        <strain evidence="5 6">2R12</strain>
    </source>
</reference>
<dbReference type="Pfam" id="PF12848">
    <property type="entry name" value="ABC_tran_Xtn"/>
    <property type="match status" value="1"/>
</dbReference>
<sequence length="634" mass="72453">MHYVTVEGLTKSFGTKPLFKDISFHIEEGDKIALVALNGTGKSTLLRILCGKDVPDSGKVWIHKDVTVVMLEQQSAFDLSKTVIENIFNHDNPVLNAIKEYELLTEEGHEDPDLDKLTDAIAKMDELNAWHFDSKVKQILGKLNIHNLDQPVGSLSGGQQKRVALAKVLIEIGFEHKHVLLIMDEPTNHLDVSMIEWLENYLDQEKVTLLLVTHDRYFLDSVCNEIMELDQEQLFIYKGDYENYLEKKAAREEMDKSSVDKARNLYRKELEWMRKQPKARTTKSKSRQDAFYEVKEKAATKVADQQLELNVKMTRLGGKILELKKVYKSFGDLKILKGMDYTFKKGERVGIVGKNGVGKSTFLNMLLGSEQPDSGKINIGETIVFGNYSQTGLVVKEDMRVIEFVKNIAENFPLADGTKVSAAQFLELFLFPAEKQYTYISKLSGGEKRRLHLLSILFRNPNFLVLDEPTNDLDLPTLSILESFLQDFQGCVIIVSHDRYFMDKLVEHLFVFEGDANIRDYPGNYTQYREWQKEEDKKKTAAPKKETTPEPVAVAAPAAENKGRKLSFKEKRELELLEKEIEQLETEKKTIEATLASGELAFDKMEPMTHRIGEIIQLLDDKGMRWLELSEING</sequence>
<dbReference type="PANTHER" id="PTHR42855:SF1">
    <property type="entry name" value="ABC TRANSPORTER DOMAIN-CONTAINING PROTEIN"/>
    <property type="match status" value="1"/>
</dbReference>
<organism evidence="5 6">
    <name type="scientific">Chitinophaga hostae</name>
    <dbReference type="NCBI Taxonomy" id="2831022"/>
    <lineage>
        <taxon>Bacteria</taxon>
        <taxon>Pseudomonadati</taxon>
        <taxon>Bacteroidota</taxon>
        <taxon>Chitinophagia</taxon>
        <taxon>Chitinophagales</taxon>
        <taxon>Chitinophagaceae</taxon>
        <taxon>Chitinophaga</taxon>
    </lineage>
</organism>
<dbReference type="SUPFAM" id="SSF52540">
    <property type="entry name" value="P-loop containing nucleoside triphosphate hydrolases"/>
    <property type="match status" value="2"/>
</dbReference>
<name>A0ABS5IZZ6_9BACT</name>
<evidence type="ECO:0000259" key="4">
    <source>
        <dbReference type="PROSITE" id="PS50893"/>
    </source>
</evidence>
<dbReference type="InterPro" id="IPR003593">
    <property type="entry name" value="AAA+_ATPase"/>
</dbReference>
<dbReference type="InterPro" id="IPR003439">
    <property type="entry name" value="ABC_transporter-like_ATP-bd"/>
</dbReference>
<dbReference type="InterPro" id="IPR017871">
    <property type="entry name" value="ABC_transporter-like_CS"/>
</dbReference>
<feature type="domain" description="ABC transporter" evidence="4">
    <location>
        <begin position="4"/>
        <end position="256"/>
    </location>
</feature>
<evidence type="ECO:0000313" key="5">
    <source>
        <dbReference type="EMBL" id="MBS0028561.1"/>
    </source>
</evidence>
<evidence type="ECO:0000256" key="1">
    <source>
        <dbReference type="ARBA" id="ARBA00022741"/>
    </source>
</evidence>
<dbReference type="InterPro" id="IPR032781">
    <property type="entry name" value="ABC_tran_Xtn"/>
</dbReference>
<keyword evidence="1" id="KW-0547">Nucleotide-binding</keyword>
<dbReference type="PROSITE" id="PS00211">
    <property type="entry name" value="ABC_TRANSPORTER_1"/>
    <property type="match status" value="1"/>
</dbReference>
<dbReference type="InterPro" id="IPR037118">
    <property type="entry name" value="Val-tRNA_synth_C_sf"/>
</dbReference>
<dbReference type="Pfam" id="PF00005">
    <property type="entry name" value="ABC_tran"/>
    <property type="match status" value="2"/>
</dbReference>
<dbReference type="InterPro" id="IPR051309">
    <property type="entry name" value="ABCF_ATPase"/>
</dbReference>
<dbReference type="Gene3D" id="3.40.50.300">
    <property type="entry name" value="P-loop containing nucleotide triphosphate hydrolases"/>
    <property type="match status" value="2"/>
</dbReference>
<accession>A0ABS5IZZ6</accession>
<gene>
    <name evidence="5" type="ORF">KE626_14665</name>
</gene>